<accession>A0ACC2X1V8</accession>
<gene>
    <name evidence="1" type="ORF">QFC20_000026</name>
</gene>
<dbReference type="Proteomes" id="UP001230649">
    <property type="component" value="Unassembled WGS sequence"/>
</dbReference>
<dbReference type="EMBL" id="JASBWS010000001">
    <property type="protein sequence ID" value="KAJ9117748.1"/>
    <property type="molecule type" value="Genomic_DNA"/>
</dbReference>
<comment type="caution">
    <text evidence="1">The sequence shown here is derived from an EMBL/GenBank/DDBJ whole genome shotgun (WGS) entry which is preliminary data.</text>
</comment>
<name>A0ACC2X1V8_9TREE</name>
<proteinExistence type="predicted"/>
<sequence>MDDPRKSAELSTSSRLSTGDDPLSANATEITPPSTTPHLPKLGDIVRASIEHARYSTAEEVHYDDHDLEAMSLISSSSHGGDMDGRKSRQSRDEEDNETGFEAPTKMEKTMMITSIGVVVLFSVAAGLTTVCDWVL</sequence>
<organism evidence="1 2">
    <name type="scientific">Naganishia adeliensis</name>
    <dbReference type="NCBI Taxonomy" id="92952"/>
    <lineage>
        <taxon>Eukaryota</taxon>
        <taxon>Fungi</taxon>
        <taxon>Dikarya</taxon>
        <taxon>Basidiomycota</taxon>
        <taxon>Agaricomycotina</taxon>
        <taxon>Tremellomycetes</taxon>
        <taxon>Filobasidiales</taxon>
        <taxon>Filobasidiaceae</taxon>
        <taxon>Naganishia</taxon>
    </lineage>
</organism>
<reference evidence="1" key="1">
    <citation type="submission" date="2023-04" db="EMBL/GenBank/DDBJ databases">
        <title>Draft Genome sequencing of Naganishia species isolated from polar environments using Oxford Nanopore Technology.</title>
        <authorList>
            <person name="Leo P."/>
            <person name="Venkateswaran K."/>
        </authorList>
    </citation>
    <scope>NUCLEOTIDE SEQUENCE</scope>
    <source>
        <strain evidence="1">MNA-CCFEE 5262</strain>
    </source>
</reference>
<protein>
    <submittedName>
        <fullName evidence="1">Uncharacterized protein</fullName>
    </submittedName>
</protein>
<keyword evidence="2" id="KW-1185">Reference proteome</keyword>
<evidence type="ECO:0000313" key="1">
    <source>
        <dbReference type="EMBL" id="KAJ9117748.1"/>
    </source>
</evidence>
<evidence type="ECO:0000313" key="2">
    <source>
        <dbReference type="Proteomes" id="UP001230649"/>
    </source>
</evidence>